<comment type="caution">
    <text evidence="1">The sequence shown here is derived from an EMBL/GenBank/DDBJ whole genome shotgun (WGS) entry which is preliminary data.</text>
</comment>
<organism evidence="1 2">
    <name type="scientific">Stylosanthes scabra</name>
    <dbReference type="NCBI Taxonomy" id="79078"/>
    <lineage>
        <taxon>Eukaryota</taxon>
        <taxon>Viridiplantae</taxon>
        <taxon>Streptophyta</taxon>
        <taxon>Embryophyta</taxon>
        <taxon>Tracheophyta</taxon>
        <taxon>Spermatophyta</taxon>
        <taxon>Magnoliopsida</taxon>
        <taxon>eudicotyledons</taxon>
        <taxon>Gunneridae</taxon>
        <taxon>Pentapetalae</taxon>
        <taxon>rosids</taxon>
        <taxon>fabids</taxon>
        <taxon>Fabales</taxon>
        <taxon>Fabaceae</taxon>
        <taxon>Papilionoideae</taxon>
        <taxon>50 kb inversion clade</taxon>
        <taxon>dalbergioids sensu lato</taxon>
        <taxon>Dalbergieae</taxon>
        <taxon>Pterocarpus clade</taxon>
        <taxon>Stylosanthes</taxon>
    </lineage>
</organism>
<evidence type="ECO:0000313" key="1">
    <source>
        <dbReference type="EMBL" id="MED6213485.1"/>
    </source>
</evidence>
<protein>
    <submittedName>
        <fullName evidence="1">Uncharacterized protein</fullName>
    </submittedName>
</protein>
<sequence>MGMSGDAWNAHWGGGTARAYNELGIQGDKTLGVLWKYTKCCGNILRVLEMFWVLKIASLWSRFSHRQSRLLGTRIDSAFQNELQRGMRIDSGKTRVDSPELRFLTKCF</sequence>
<reference evidence="1 2" key="1">
    <citation type="journal article" date="2023" name="Plants (Basel)">
        <title>Bridging the Gap: Combining Genomics and Transcriptomics Approaches to Understand Stylosanthes scabra, an Orphan Legume from the Brazilian Caatinga.</title>
        <authorList>
            <person name="Ferreira-Neto J.R.C."/>
            <person name="da Silva M.D."/>
            <person name="Binneck E."/>
            <person name="de Melo N.F."/>
            <person name="da Silva R.H."/>
            <person name="de Melo A.L.T.M."/>
            <person name="Pandolfi V."/>
            <person name="Bustamante F.O."/>
            <person name="Brasileiro-Vidal A.C."/>
            <person name="Benko-Iseppon A.M."/>
        </authorList>
    </citation>
    <scope>NUCLEOTIDE SEQUENCE [LARGE SCALE GENOMIC DNA]</scope>
    <source>
        <tissue evidence="1">Leaves</tissue>
    </source>
</reference>
<gene>
    <name evidence="1" type="ORF">PIB30_093915</name>
</gene>
<evidence type="ECO:0000313" key="2">
    <source>
        <dbReference type="Proteomes" id="UP001341840"/>
    </source>
</evidence>
<name>A0ABU6YVU6_9FABA</name>
<dbReference type="Proteomes" id="UP001341840">
    <property type="component" value="Unassembled WGS sequence"/>
</dbReference>
<dbReference type="EMBL" id="JASCZI010243692">
    <property type="protein sequence ID" value="MED6213485.1"/>
    <property type="molecule type" value="Genomic_DNA"/>
</dbReference>
<proteinExistence type="predicted"/>
<keyword evidence="2" id="KW-1185">Reference proteome</keyword>
<accession>A0ABU6YVU6</accession>